<evidence type="ECO:0000313" key="2">
    <source>
        <dbReference type="Proteomes" id="UP000600918"/>
    </source>
</evidence>
<accession>A0A834NYN9</accession>
<keyword evidence="2" id="KW-1185">Reference proteome</keyword>
<sequence>MTIFPLISVEQNGLGERHVESSNSKALFKEQNYDGVVMRILIGSLNPSVILQLRSPEGFAENFSINEKCNERLRKIAGQSVLFKMDISTPGSHESNKLCNFDKE</sequence>
<dbReference type="AlphaFoldDB" id="A0A834NYN9"/>
<reference evidence="1" key="1">
    <citation type="journal article" date="2020" name="G3 (Bethesda)">
        <title>High-Quality Assemblies for Three Invasive Social Wasps from the &lt;i&gt;Vespula&lt;/i&gt; Genus.</title>
        <authorList>
            <person name="Harrop T.W.R."/>
            <person name="Guhlin J."/>
            <person name="McLaughlin G.M."/>
            <person name="Permina E."/>
            <person name="Stockwell P."/>
            <person name="Gilligan J."/>
            <person name="Le Lec M.F."/>
            <person name="Gruber M.A.M."/>
            <person name="Quinn O."/>
            <person name="Lovegrove M."/>
            <person name="Duncan E.J."/>
            <person name="Remnant E.J."/>
            <person name="Van Eeckhoven J."/>
            <person name="Graham B."/>
            <person name="Knapp R.A."/>
            <person name="Langford K.W."/>
            <person name="Kronenberg Z."/>
            <person name="Press M.O."/>
            <person name="Eacker S.M."/>
            <person name="Wilson-Rankin E.E."/>
            <person name="Purcell J."/>
            <person name="Lester P.J."/>
            <person name="Dearden P.K."/>
        </authorList>
    </citation>
    <scope>NUCLEOTIDE SEQUENCE</scope>
    <source>
        <strain evidence="1">Volc-1</strain>
    </source>
</reference>
<dbReference type="EMBL" id="JACSDY010000008">
    <property type="protein sequence ID" value="KAF7421702.1"/>
    <property type="molecule type" value="Genomic_DNA"/>
</dbReference>
<protein>
    <submittedName>
        <fullName evidence="1">Uncharacterized protein</fullName>
    </submittedName>
</protein>
<proteinExistence type="predicted"/>
<evidence type="ECO:0000313" key="1">
    <source>
        <dbReference type="EMBL" id="KAF7421702.1"/>
    </source>
</evidence>
<organism evidence="1 2">
    <name type="scientific">Vespula pensylvanica</name>
    <name type="common">Western yellow jacket</name>
    <name type="synonym">Wasp</name>
    <dbReference type="NCBI Taxonomy" id="30213"/>
    <lineage>
        <taxon>Eukaryota</taxon>
        <taxon>Metazoa</taxon>
        <taxon>Ecdysozoa</taxon>
        <taxon>Arthropoda</taxon>
        <taxon>Hexapoda</taxon>
        <taxon>Insecta</taxon>
        <taxon>Pterygota</taxon>
        <taxon>Neoptera</taxon>
        <taxon>Endopterygota</taxon>
        <taxon>Hymenoptera</taxon>
        <taxon>Apocrita</taxon>
        <taxon>Aculeata</taxon>
        <taxon>Vespoidea</taxon>
        <taxon>Vespidae</taxon>
        <taxon>Vespinae</taxon>
        <taxon>Vespula</taxon>
    </lineage>
</organism>
<comment type="caution">
    <text evidence="1">The sequence shown here is derived from an EMBL/GenBank/DDBJ whole genome shotgun (WGS) entry which is preliminary data.</text>
</comment>
<dbReference type="Proteomes" id="UP000600918">
    <property type="component" value="Unassembled WGS sequence"/>
</dbReference>
<name>A0A834NYN9_VESPE</name>
<gene>
    <name evidence="1" type="ORF">H0235_009538</name>
</gene>